<evidence type="ECO:0000256" key="3">
    <source>
        <dbReference type="PROSITE-ProRule" id="PRU01379"/>
    </source>
</evidence>
<dbReference type="InterPro" id="IPR000834">
    <property type="entry name" value="Peptidase_M14"/>
</dbReference>
<keyword evidence="6" id="KW-1185">Reference proteome</keyword>
<feature type="region of interest" description="Disordered" evidence="4">
    <location>
        <begin position="1343"/>
        <end position="1448"/>
    </location>
</feature>
<dbReference type="Proteomes" id="UP000001554">
    <property type="component" value="Chromosome 12"/>
</dbReference>
<dbReference type="PANTHER" id="PTHR11532:SF94">
    <property type="entry name" value="CARBOXYPEPTIDASE D-LIKE"/>
    <property type="match status" value="1"/>
</dbReference>
<dbReference type="InterPro" id="IPR008969">
    <property type="entry name" value="CarboxyPept-like_regulatory"/>
</dbReference>
<sequence length="1656" mass="182505">MIHFTRYMCERYLAGDKRITKLIDNTRIHILSALNPDGYEVAAVIGPGSPEHENSVWSGRLNAMGIDLNRNFPDLNAQAYYNEKHGGDNHNFPIPAHFWYFNQVAPETKAMIKWSQDLPIVLSGHFHDGELLVNYPYQVTRQGYDLWGFLSSESRTPDDGMFRYLAQTYAVAHRTMTSPYTRPCRYKDFASQGGIANGASWFSVAGGLSDFLYLHTNSLDLAMELGCSKFPAEKDLEKEWHNNKESLIKFMEQIHIGIKGFVRDENCKPIEGAVIHVEGIDHDVTTARDGDYWKLVLPGYYTVTASAGSFTTTRECFLHYRHEVVRCDFILGTNTSVRCPDHTKEKDGHTHTGEETKTSASTVSPAPSTSVARTTVAIATTTVVTASYDVGTPSLDDKGKSDKKEYTTPPATPTDAPIRRLLRGFVYDVNCRPVEGAIVHVVGITLSVFTATDGYFWRLLIPGRYTVLAMGREYSTARECAVDGNVPRCDFVLSPDPAVRCSRWTHTDTSTPDVDVRTTPTTSVMTSSSAFSTTESAAKFHYSVTSPNKAYSVSTLDASPIVRTHTPEASLGGTKSHHISSVTTTVTSGSSPTPGVATLPTTTPWTTIPRKYHAKNTTDDKGNPSETVHHTGRIFDSTTKVPSNSTISGASFDATVTVFDQLGSPETVVDYISTRADNNATLRPEYDKETTKARLTTTDTTTVADQSGYPDTVVQTSTVAPNSLLNLVTDAVDSRVLDYSSTRVDNNVTTLRPEYDEETTKARWTSTDTPSPTLKPVNTFTPASRMTKSTVPHDSSSAIDNVSPTDGLKTASTTTTQSNMFRVTGNSSAYSTKASEYTIPQSFTKTFINPTSVGQSEVETYTSPGPQTTLKYQHVTTSPTTIQPITRDTIDRKNNGMNVIVISPANNNGAIVKESPTKAGKDKKSDRKDRRRRKKLKLLRGLVFNSDCSPVEGALIFIKGVLNVVSTASDGYFWTTIPRGSYSVQARGLGFSSSRQCHTQDRLRQTPRCNFVLSPDPRTRCPAAIRQWALRPSNLFIGSAIVRSEDTYDAREQPRGLPAVPEPKTQITSAKPTLTFTPPTTETVWKPTDLPNILSGELLLFSPDNNPPTATPVSSPKTAEVEPHGDVKKDTQIPAYKVEHSREGKTTVDTSLEQTTSSITASTRNATTSMIASEPSTPVKSPFIPIYSPVATQIMRRIEPVDSNTLSKVEDTLTTTSSPTIVKAEQQPVPLVEDDSPTSAKMSTTTVSPAAFTQKPPPMVNQIPTVSNELLTFTKPTIRSDRLHSLTASPMVHSVSTMLTSAAPVSKSAMAETSTTTMATVATKPWKNEMDFWQWWRNKSLQKSDLSSKRQRGGKRRKTEVTSVAQAEEGQRHQVRRKRPPPIIWSKKRIEYDKSRNSEKKNIEQSVPESTEDADPRRSTASPASRGGAKLDDHATAAPVGRKPKPAKSAKCVPHWFREGDAYVRRNCDTGRLERIYRGRDASQGNPTDVGTDTIAMGQRDQVSPGNRRHGDATTHREKEAWVETDSWSPEGLSVVPTSLPDPQQEQPPNVRISFKPDEGNVVETSTELMTSTSNPLPTKIGAIGKDTFDDGESNLETPLASSQESETRSKPWGGERGFWQWWFKLRTTMTPEDEPTRPEDEATDAKTTSEERRYR</sequence>
<dbReference type="Pfam" id="PF00246">
    <property type="entry name" value="Peptidase_M14"/>
    <property type="match status" value="1"/>
</dbReference>
<dbReference type="CDD" id="cd11308">
    <property type="entry name" value="Peptidase_M14NE-CP-C_like"/>
    <property type="match status" value="2"/>
</dbReference>
<name>A0A9J7N869_BRAFL</name>
<evidence type="ECO:0000313" key="6">
    <source>
        <dbReference type="Proteomes" id="UP000001554"/>
    </source>
</evidence>
<dbReference type="SUPFAM" id="SSF53187">
    <property type="entry name" value="Zn-dependent exopeptidases"/>
    <property type="match status" value="1"/>
</dbReference>
<gene>
    <name evidence="7" type="primary">LOC118427510</name>
</gene>
<feature type="region of interest" description="Disordered" evidence="4">
    <location>
        <begin position="583"/>
        <end position="607"/>
    </location>
</feature>
<dbReference type="PROSITE" id="PS52035">
    <property type="entry name" value="PEPTIDASE_M14"/>
    <property type="match status" value="1"/>
</dbReference>
<feature type="region of interest" description="Disordered" evidence="4">
    <location>
        <begin position="1629"/>
        <end position="1656"/>
    </location>
</feature>
<feature type="region of interest" description="Disordered" evidence="4">
    <location>
        <begin position="394"/>
        <end position="414"/>
    </location>
</feature>
<dbReference type="FunFam" id="2.60.40.1120:FF:000004">
    <property type="entry name" value="Carboxypeptidase E"/>
    <property type="match status" value="1"/>
</dbReference>
<feature type="compositionally biased region" description="Basic and acidic residues" evidence="4">
    <location>
        <begin position="395"/>
        <end position="406"/>
    </location>
</feature>
<proteinExistence type="inferred from homology"/>
<feature type="region of interest" description="Disordered" evidence="4">
    <location>
        <begin position="1570"/>
        <end position="1615"/>
    </location>
</feature>
<feature type="active site" description="Proton donor/acceptor" evidence="3">
    <location>
        <position position="224"/>
    </location>
</feature>
<dbReference type="SUPFAM" id="SSF49464">
    <property type="entry name" value="Carboxypeptidase regulatory domain-like"/>
    <property type="match status" value="3"/>
</dbReference>
<reference evidence="7" key="2">
    <citation type="submission" date="2025-08" db="UniProtKB">
        <authorList>
            <consortium name="RefSeq"/>
        </authorList>
    </citation>
    <scope>IDENTIFICATION</scope>
    <source>
        <strain evidence="7">S238N-H82</strain>
        <tissue evidence="7">Testes</tissue>
    </source>
</reference>
<feature type="compositionally biased region" description="Polar residues" evidence="4">
    <location>
        <begin position="1595"/>
        <end position="1605"/>
    </location>
</feature>
<evidence type="ECO:0000256" key="4">
    <source>
        <dbReference type="SAM" id="MobiDB-lite"/>
    </source>
</evidence>
<feature type="region of interest" description="Disordered" evidence="4">
    <location>
        <begin position="1103"/>
        <end position="1125"/>
    </location>
</feature>
<feature type="compositionally biased region" description="Basic and acidic residues" evidence="4">
    <location>
        <begin position="340"/>
        <end position="357"/>
    </location>
</feature>
<dbReference type="SMART" id="SM00631">
    <property type="entry name" value="Zn_pept"/>
    <property type="match status" value="1"/>
</dbReference>
<protein>
    <submittedName>
        <fullName evidence="7">Mucin-5AC-like isoform X2</fullName>
    </submittedName>
</protein>
<feature type="compositionally biased region" description="Basic residues" evidence="4">
    <location>
        <begin position="1349"/>
        <end position="1358"/>
    </location>
</feature>
<keyword evidence="2" id="KW-0325">Glycoprotein</keyword>
<feature type="compositionally biased region" description="Basic and acidic residues" evidence="4">
    <location>
        <begin position="1509"/>
        <end position="1522"/>
    </location>
</feature>
<dbReference type="GO" id="GO:0004181">
    <property type="term" value="F:metallocarboxypeptidase activity"/>
    <property type="evidence" value="ECO:0007669"/>
    <property type="project" value="InterPro"/>
</dbReference>
<feature type="compositionally biased region" description="Polar residues" evidence="4">
    <location>
        <begin position="762"/>
        <end position="812"/>
    </location>
</feature>
<feature type="compositionally biased region" description="Basic and acidic residues" evidence="4">
    <location>
        <begin position="915"/>
        <end position="928"/>
    </location>
</feature>
<dbReference type="Gene3D" id="3.40.630.10">
    <property type="entry name" value="Zn peptidases"/>
    <property type="match status" value="1"/>
</dbReference>
<feature type="compositionally biased region" description="Basic and acidic residues" evidence="4">
    <location>
        <begin position="1635"/>
        <end position="1656"/>
    </location>
</feature>
<dbReference type="GO" id="GO:0008270">
    <property type="term" value="F:zinc ion binding"/>
    <property type="evidence" value="ECO:0007669"/>
    <property type="project" value="InterPro"/>
</dbReference>
<evidence type="ECO:0000256" key="2">
    <source>
        <dbReference type="ARBA" id="ARBA00023180"/>
    </source>
</evidence>
<dbReference type="Gene3D" id="2.60.40.1120">
    <property type="entry name" value="Carboxypeptidase-like, regulatory domain"/>
    <property type="match status" value="3"/>
</dbReference>
<dbReference type="Pfam" id="PF13620">
    <property type="entry name" value="CarboxypepD_reg"/>
    <property type="match status" value="2"/>
</dbReference>
<feature type="domain" description="Peptidase M14" evidence="5">
    <location>
        <begin position="1"/>
        <end position="254"/>
    </location>
</feature>
<reference evidence="6" key="1">
    <citation type="journal article" date="2020" name="Nat. Ecol. Evol.">
        <title>Deeply conserved synteny resolves early events in vertebrate evolution.</title>
        <authorList>
            <person name="Simakov O."/>
            <person name="Marletaz F."/>
            <person name="Yue J.X."/>
            <person name="O'Connell B."/>
            <person name="Jenkins J."/>
            <person name="Brandt A."/>
            <person name="Calef R."/>
            <person name="Tung C.H."/>
            <person name="Huang T.K."/>
            <person name="Schmutz J."/>
            <person name="Satoh N."/>
            <person name="Yu J.K."/>
            <person name="Putnam N.H."/>
            <person name="Green R.E."/>
            <person name="Rokhsar D.S."/>
        </authorList>
    </citation>
    <scope>NUCLEOTIDE SEQUENCE [LARGE SCALE GENOMIC DNA]</scope>
    <source>
        <strain evidence="6">S238N-H82</strain>
    </source>
</reference>
<accession>A0A9J7N869</accession>
<evidence type="ECO:0000259" key="5">
    <source>
        <dbReference type="PROSITE" id="PS52035"/>
    </source>
</evidence>
<comment type="similarity">
    <text evidence="1 3">Belongs to the peptidase M14 family.</text>
</comment>
<feature type="compositionally biased region" description="Basic and acidic residues" evidence="4">
    <location>
        <begin position="1388"/>
        <end position="1403"/>
    </location>
</feature>
<feature type="region of interest" description="Disordered" evidence="4">
    <location>
        <begin position="1499"/>
        <end position="1550"/>
    </location>
</feature>
<feature type="region of interest" description="Disordered" evidence="4">
    <location>
        <begin position="340"/>
        <end position="367"/>
    </location>
</feature>
<dbReference type="GeneID" id="118427510"/>
<dbReference type="PANTHER" id="PTHR11532">
    <property type="entry name" value="PROTEASE M14 CARBOXYPEPTIDASE"/>
    <property type="match status" value="1"/>
</dbReference>
<feature type="region of interest" description="Disordered" evidence="4">
    <location>
        <begin position="755"/>
        <end position="812"/>
    </location>
</feature>
<dbReference type="RefSeq" id="XP_035693241.1">
    <property type="nucleotide sequence ID" value="XM_035837348.1"/>
</dbReference>
<feature type="region of interest" description="Disordered" evidence="4">
    <location>
        <begin position="908"/>
        <end position="932"/>
    </location>
</feature>
<evidence type="ECO:0000256" key="1">
    <source>
        <dbReference type="ARBA" id="ARBA00005988"/>
    </source>
</evidence>
<dbReference type="InterPro" id="IPR050753">
    <property type="entry name" value="Peptidase_M14_domain"/>
</dbReference>
<organism evidence="6 7">
    <name type="scientific">Branchiostoma floridae</name>
    <name type="common">Florida lancelet</name>
    <name type="synonym">Amphioxus</name>
    <dbReference type="NCBI Taxonomy" id="7739"/>
    <lineage>
        <taxon>Eukaryota</taxon>
        <taxon>Metazoa</taxon>
        <taxon>Chordata</taxon>
        <taxon>Cephalochordata</taxon>
        <taxon>Leptocardii</taxon>
        <taxon>Amphioxiformes</taxon>
        <taxon>Branchiostomatidae</taxon>
        <taxon>Branchiostoma</taxon>
    </lineage>
</organism>
<dbReference type="GO" id="GO:0006508">
    <property type="term" value="P:proteolysis"/>
    <property type="evidence" value="ECO:0007669"/>
    <property type="project" value="InterPro"/>
</dbReference>
<evidence type="ECO:0000313" key="7">
    <source>
        <dbReference type="RefSeq" id="XP_035693241.1"/>
    </source>
</evidence>
<feature type="compositionally biased region" description="Low complexity" evidence="4">
    <location>
        <begin position="358"/>
        <end position="367"/>
    </location>
</feature>